<protein>
    <submittedName>
        <fullName evidence="5">ATP-binding cassette domain-containing protein</fullName>
    </submittedName>
</protein>
<dbReference type="InterPro" id="IPR003593">
    <property type="entry name" value="AAA+_ATPase"/>
</dbReference>
<evidence type="ECO:0000256" key="3">
    <source>
        <dbReference type="ARBA" id="ARBA00022840"/>
    </source>
</evidence>
<dbReference type="InterPro" id="IPR027417">
    <property type="entry name" value="P-loop_NTPase"/>
</dbReference>
<proteinExistence type="predicted"/>
<dbReference type="SMART" id="SM00382">
    <property type="entry name" value="AAA"/>
    <property type="match status" value="1"/>
</dbReference>
<sequence>MGIQVENLVKTFRRPRHREGILGALSDLVYREYDEKKAVDNISFKIEPGEVVGYLGPNGAGKSTTIKMLAGILTPTSGSIRVGGLIPHTQRIENTKRIGVLFGQRSQLWWEIPVSESFQLLKYMYKISEADFRKRLGVFEELISLSDIYHLPVRILSLGQRMRAEMCAALLHQPDVLYLDEPTIGLDAVVKENIRNFIKQTNQETGTTVVLTTHDMPDIEKLCSRVIVIDRGRVMFDGNLEMLKHRFGSQNKLIVEVEDGLPDPQRLLLNGADEVIQEGRSSIITYDRNRRNSAGFLSDLAQLHKIIDFSVNEPDIEEIIRRMYKSLNQSDVESRN</sequence>
<keyword evidence="2" id="KW-0547">Nucleotide-binding</keyword>
<dbReference type="PANTHER" id="PTHR42711:SF1">
    <property type="entry name" value="ABC-TRANSPORT PROTEIN, ATP-BINDING COMPONENT"/>
    <property type="match status" value="1"/>
</dbReference>
<keyword evidence="6" id="KW-1185">Reference proteome</keyword>
<accession>A0ABV1KLV1</accession>
<evidence type="ECO:0000313" key="5">
    <source>
        <dbReference type="EMBL" id="MEQ4481065.1"/>
    </source>
</evidence>
<dbReference type="Pfam" id="PF00005">
    <property type="entry name" value="ABC_tran"/>
    <property type="match status" value="1"/>
</dbReference>
<evidence type="ECO:0000256" key="2">
    <source>
        <dbReference type="ARBA" id="ARBA00022741"/>
    </source>
</evidence>
<reference evidence="5 6" key="1">
    <citation type="journal article" date="2023" name="Genome Announc.">
        <title>Pan-Genome Analyses of the Genus Cohnella and Proposal of the Novel Species Cohnella silvisoli sp. nov., Isolated from Forest Soil.</title>
        <authorList>
            <person name="Wang C."/>
            <person name="Mao L."/>
            <person name="Bao G."/>
            <person name="Zhu H."/>
        </authorList>
    </citation>
    <scope>NUCLEOTIDE SEQUENCE [LARGE SCALE GENOMIC DNA]</scope>
    <source>
        <strain evidence="5 6">NL03-T5-1</strain>
    </source>
</reference>
<dbReference type="SUPFAM" id="SSF52540">
    <property type="entry name" value="P-loop containing nucleoside triphosphate hydrolases"/>
    <property type="match status" value="1"/>
</dbReference>
<feature type="domain" description="ABC transporter" evidence="4">
    <location>
        <begin position="3"/>
        <end position="256"/>
    </location>
</feature>
<evidence type="ECO:0000259" key="4">
    <source>
        <dbReference type="PROSITE" id="PS50893"/>
    </source>
</evidence>
<dbReference type="InterPro" id="IPR003439">
    <property type="entry name" value="ABC_transporter-like_ATP-bd"/>
</dbReference>
<evidence type="ECO:0000256" key="1">
    <source>
        <dbReference type="ARBA" id="ARBA00022448"/>
    </source>
</evidence>
<dbReference type="Gene3D" id="3.40.50.300">
    <property type="entry name" value="P-loop containing nucleotide triphosphate hydrolases"/>
    <property type="match status" value="1"/>
</dbReference>
<organism evidence="5 6">
    <name type="scientific">Cohnella silvisoli</name>
    <dbReference type="NCBI Taxonomy" id="2873699"/>
    <lineage>
        <taxon>Bacteria</taxon>
        <taxon>Bacillati</taxon>
        <taxon>Bacillota</taxon>
        <taxon>Bacilli</taxon>
        <taxon>Bacillales</taxon>
        <taxon>Paenibacillaceae</taxon>
        <taxon>Cohnella</taxon>
    </lineage>
</organism>
<dbReference type="GO" id="GO:0005524">
    <property type="term" value="F:ATP binding"/>
    <property type="evidence" value="ECO:0007669"/>
    <property type="project" value="UniProtKB-KW"/>
</dbReference>
<keyword evidence="3 5" id="KW-0067">ATP-binding</keyword>
<dbReference type="EMBL" id="JASKHM010000001">
    <property type="protein sequence ID" value="MEQ4481065.1"/>
    <property type="molecule type" value="Genomic_DNA"/>
</dbReference>
<dbReference type="PANTHER" id="PTHR42711">
    <property type="entry name" value="ABC TRANSPORTER ATP-BINDING PROTEIN"/>
    <property type="match status" value="1"/>
</dbReference>
<dbReference type="InterPro" id="IPR017871">
    <property type="entry name" value="ABC_transporter-like_CS"/>
</dbReference>
<dbReference type="InterPro" id="IPR050763">
    <property type="entry name" value="ABC_transporter_ATP-binding"/>
</dbReference>
<keyword evidence="1" id="KW-0813">Transport</keyword>
<gene>
    <name evidence="5" type="ORF">QJS35_01510</name>
</gene>
<dbReference type="PROSITE" id="PS00211">
    <property type="entry name" value="ABC_TRANSPORTER_1"/>
    <property type="match status" value="1"/>
</dbReference>
<comment type="caution">
    <text evidence="5">The sequence shown here is derived from an EMBL/GenBank/DDBJ whole genome shotgun (WGS) entry which is preliminary data.</text>
</comment>
<name>A0ABV1KLV1_9BACL</name>
<dbReference type="Proteomes" id="UP001493487">
    <property type="component" value="Unassembled WGS sequence"/>
</dbReference>
<dbReference type="RefSeq" id="WP_232182524.1">
    <property type="nucleotide sequence ID" value="NZ_JAIOAP010000001.1"/>
</dbReference>
<dbReference type="PROSITE" id="PS50893">
    <property type="entry name" value="ABC_TRANSPORTER_2"/>
    <property type="match status" value="1"/>
</dbReference>
<evidence type="ECO:0000313" key="6">
    <source>
        <dbReference type="Proteomes" id="UP001493487"/>
    </source>
</evidence>